<dbReference type="Pfam" id="PF05991">
    <property type="entry name" value="NYN_YacP"/>
    <property type="match status" value="1"/>
</dbReference>
<dbReference type="EMBL" id="CP027541">
    <property type="protein sequence ID" value="AWT54442.1"/>
    <property type="molecule type" value="Genomic_DNA"/>
</dbReference>
<accession>A0A2U9PRK3</accession>
<gene>
    <name evidence="1" type="ORF">D806_034700</name>
</gene>
<protein>
    <recommendedName>
        <fullName evidence="3">RNA-binding protein</fullName>
    </recommendedName>
</protein>
<proteinExistence type="predicted"/>
<dbReference type="Proteomes" id="UP000011200">
    <property type="component" value="Chromosome"/>
</dbReference>
<evidence type="ECO:0008006" key="3">
    <source>
        <dbReference type="Google" id="ProtNLM"/>
    </source>
</evidence>
<evidence type="ECO:0000313" key="1">
    <source>
        <dbReference type="EMBL" id="AWT54442.1"/>
    </source>
</evidence>
<dbReference type="SMR" id="A0A2U9PRK3"/>
<reference evidence="2" key="2">
    <citation type="submission" date="2018-03" db="EMBL/GenBank/DDBJ databases">
        <authorList>
            <person name="Derbyshire K."/>
            <person name="Gray T.A."/>
            <person name="Champion M."/>
        </authorList>
    </citation>
    <scope>NUCLEOTIDE SEQUENCE [LARGE SCALE GENOMIC DNA]</scope>
    <source>
        <strain evidence="2">MKD8</strain>
    </source>
</reference>
<dbReference type="AlphaFoldDB" id="A0A2U9PRK3"/>
<name>A0A2U9PRK3_MYCSE</name>
<dbReference type="InterPro" id="IPR010298">
    <property type="entry name" value="YacP-like"/>
</dbReference>
<reference evidence="1 2" key="1">
    <citation type="journal article" date="2013" name="Genome Announc.">
        <title>Draft genome sequence of MKD8, a conjugal recipient Mycobacterium smegmatis strain.</title>
        <authorList>
            <person name="Gray T.A."/>
            <person name="Palumbo M.J."/>
            <person name="Derbyshire K.M."/>
        </authorList>
    </citation>
    <scope>NUCLEOTIDE SEQUENCE [LARGE SCALE GENOMIC DNA]</scope>
    <source>
        <strain evidence="1 2">MKD8</strain>
    </source>
</reference>
<evidence type="ECO:0000313" key="2">
    <source>
        <dbReference type="Proteomes" id="UP000011200"/>
    </source>
</evidence>
<sequence>MSGTVESVRWIVDGMNVIGSRPDGWWRDRRGAMARLVAQLERWASAEGAHVTVVFEAPTTPPIESRVVEVTHAPASAPNSADDEIVRLLAAGRSDVTVVTSDRGLAERVRAAGADVRSASGFRDRIEDVAGGLTEP</sequence>
<organism evidence="1 2">
    <name type="scientific">Mycolicibacterium smegmatis (strain MKD8)</name>
    <name type="common">Mycobacterium smegmatis</name>
    <dbReference type="NCBI Taxonomy" id="1214915"/>
    <lineage>
        <taxon>Bacteria</taxon>
        <taxon>Bacillati</taxon>
        <taxon>Actinomycetota</taxon>
        <taxon>Actinomycetes</taxon>
        <taxon>Mycobacteriales</taxon>
        <taxon>Mycobacteriaceae</taxon>
        <taxon>Mycolicibacterium</taxon>
    </lineage>
</organism>